<dbReference type="RefSeq" id="WP_136914448.1">
    <property type="nucleotide sequence ID" value="NZ_CP039371.1"/>
</dbReference>
<reference evidence="2" key="1">
    <citation type="submission" date="2019-04" db="EMBL/GenBank/DDBJ databases">
        <title>Genome sequence of Pseudomonas putida 1290, an auxin catabolizing strain.</title>
        <authorList>
            <person name="Laird T.S."/>
            <person name="Leveau J.H.J."/>
        </authorList>
    </citation>
    <scope>NUCLEOTIDE SEQUENCE [LARGE SCALE GENOMIC DNA]</scope>
    <source>
        <strain evidence="2">1290</strain>
    </source>
</reference>
<accession>A0A4D6X8R4</accession>
<protein>
    <recommendedName>
        <fullName evidence="3">Prophage PSSB64-02</fullName>
    </recommendedName>
</protein>
<gene>
    <name evidence="1" type="ORF">E6B08_13370</name>
</gene>
<name>A0A4D6X8R4_PSEPU</name>
<sequence length="97" mass="10678">MFFLLVRRRVKGVAIPSGHLGQIQALRADVHIGDHHSQALGRIATQAWVHNPTPGPDIIPRLLDARVTGMAQGGMNITGMEEIDGVLYAQSWWCRAQ</sequence>
<dbReference type="OrthoDB" id="6893818at2"/>
<dbReference type="AlphaFoldDB" id="A0A4D6X8R4"/>
<organism evidence="1 2">
    <name type="scientific">Pseudomonas putida</name>
    <name type="common">Arthrobacter siderocapsulatus</name>
    <dbReference type="NCBI Taxonomy" id="303"/>
    <lineage>
        <taxon>Bacteria</taxon>
        <taxon>Pseudomonadati</taxon>
        <taxon>Pseudomonadota</taxon>
        <taxon>Gammaproteobacteria</taxon>
        <taxon>Pseudomonadales</taxon>
        <taxon>Pseudomonadaceae</taxon>
        <taxon>Pseudomonas</taxon>
    </lineage>
</organism>
<dbReference type="EMBL" id="CP039371">
    <property type="protein sequence ID" value="QCI12289.1"/>
    <property type="molecule type" value="Genomic_DNA"/>
</dbReference>
<evidence type="ECO:0008006" key="3">
    <source>
        <dbReference type="Google" id="ProtNLM"/>
    </source>
</evidence>
<dbReference type="Proteomes" id="UP000298551">
    <property type="component" value="Chromosome"/>
</dbReference>
<evidence type="ECO:0000313" key="2">
    <source>
        <dbReference type="Proteomes" id="UP000298551"/>
    </source>
</evidence>
<evidence type="ECO:0000313" key="1">
    <source>
        <dbReference type="EMBL" id="QCI12289.1"/>
    </source>
</evidence>
<proteinExistence type="predicted"/>